<gene>
    <name evidence="1" type="ORF">LCI18_000294</name>
</gene>
<evidence type="ECO:0000313" key="2">
    <source>
        <dbReference type="Proteomes" id="UP000830768"/>
    </source>
</evidence>
<dbReference type="Proteomes" id="UP000830768">
    <property type="component" value="Chromosome 1"/>
</dbReference>
<keyword evidence="2" id="KW-1185">Reference proteome</keyword>
<accession>A0ACD3YKA4</accession>
<protein>
    <submittedName>
        <fullName evidence="1">Uncharacterized protein</fullName>
    </submittedName>
</protein>
<proteinExistence type="predicted"/>
<evidence type="ECO:0000313" key="1">
    <source>
        <dbReference type="EMBL" id="UPK89359.1"/>
    </source>
</evidence>
<name>A0ACD3YKA4_FUSSC</name>
<reference evidence="1" key="1">
    <citation type="submission" date="2021-11" db="EMBL/GenBank/DDBJ databases">
        <title>Fusarium solani-melongenae Genome sequencing and assembly.</title>
        <authorList>
            <person name="Xie S."/>
            <person name="Huang L."/>
            <person name="Zhang X."/>
        </authorList>
    </citation>
    <scope>NUCLEOTIDE SEQUENCE</scope>
    <source>
        <strain evidence="1">CRI 24-3</strain>
    </source>
</reference>
<sequence length="313" mass="34372">MSSTVAVAGGTGGLGRALIEAILADGKFDVVILARKYDEEKEKQIGARILQVDYTNIEALTKVLEDNAAHTVISTLNIISSTEPELNLITAADKSALTKRYVGNVWGVDYTDEFMNMSPLFQAKHAVTDALDSTSLEHTVWYTGYFADYYLMPHAKSYLNMMTAVVDMANNTGTIPGSGNVPVVFTYTQDVARYVAASLTLPRWSSRTWLVGDKVTWNEVVALAESAKGVRFNVTYDSVKTMKAGRVTALPSHLEMRAIISQEVLEGILSLYGLLFEAGVFNLNPEHTIGQDFPEIKVKTFKQLITEAWGGKL</sequence>
<dbReference type="EMBL" id="CP090030">
    <property type="protein sequence ID" value="UPK89359.1"/>
    <property type="molecule type" value="Genomic_DNA"/>
</dbReference>
<organism evidence="1 2">
    <name type="scientific">Fusarium solani subsp. cucurbitae</name>
    <name type="common">Neocosmosporum cucurbitae</name>
    <dbReference type="NCBI Taxonomy" id="2747967"/>
    <lineage>
        <taxon>Eukaryota</taxon>
        <taxon>Fungi</taxon>
        <taxon>Dikarya</taxon>
        <taxon>Ascomycota</taxon>
        <taxon>Pezizomycotina</taxon>
        <taxon>Sordariomycetes</taxon>
        <taxon>Hypocreomycetidae</taxon>
        <taxon>Hypocreales</taxon>
        <taxon>Nectriaceae</taxon>
        <taxon>Fusarium</taxon>
        <taxon>Fusarium solani species complex</taxon>
    </lineage>
</organism>